<evidence type="ECO:0008006" key="4">
    <source>
        <dbReference type="Google" id="ProtNLM"/>
    </source>
</evidence>
<accession>A0A1Z5KT68</accession>
<organism evidence="2 3">
    <name type="scientific">Fistulifera solaris</name>
    <name type="common">Oleaginous diatom</name>
    <dbReference type="NCBI Taxonomy" id="1519565"/>
    <lineage>
        <taxon>Eukaryota</taxon>
        <taxon>Sar</taxon>
        <taxon>Stramenopiles</taxon>
        <taxon>Ochrophyta</taxon>
        <taxon>Bacillariophyta</taxon>
        <taxon>Bacillariophyceae</taxon>
        <taxon>Bacillariophycidae</taxon>
        <taxon>Naviculales</taxon>
        <taxon>Naviculaceae</taxon>
        <taxon>Fistulifera</taxon>
    </lineage>
</organism>
<keyword evidence="3" id="KW-1185">Reference proteome</keyword>
<feature type="chain" id="PRO_5012487219" description="STI1 domain-containing protein" evidence="1">
    <location>
        <begin position="21"/>
        <end position="214"/>
    </location>
</feature>
<dbReference type="AlphaFoldDB" id="A0A1Z5KT68"/>
<evidence type="ECO:0000313" key="3">
    <source>
        <dbReference type="Proteomes" id="UP000198406"/>
    </source>
</evidence>
<feature type="signal peptide" evidence="1">
    <location>
        <begin position="1"/>
        <end position="20"/>
    </location>
</feature>
<proteinExistence type="predicted"/>
<dbReference type="OrthoDB" id="203674at2759"/>
<dbReference type="EMBL" id="BDSP01000286">
    <property type="protein sequence ID" value="GAX29181.1"/>
    <property type="molecule type" value="Genomic_DNA"/>
</dbReference>
<sequence>MRLAWTASVAVIVLCQVVDSFSIPSSPSSSRRIGTRLSAQEPPKIEVIVNDDDDNDNDNDDDDLIAPGMMRVSEIKAELDLRKISYADCFDKESLVERLQGARAKGLADPSILEKFNRQKLEADFDPSKKVEIQPDDIEAAVANDGTIPGGLTPDMFQKLIANPELMAMLQSTKMQEAMTLMMTGGRDELEKKLKEDPELQETVKKLDSIMRSL</sequence>
<comment type="caution">
    <text evidence="2">The sequence shown here is derived from an EMBL/GenBank/DDBJ whole genome shotgun (WGS) entry which is preliminary data.</text>
</comment>
<dbReference type="Gene3D" id="1.10.260.100">
    <property type="match status" value="1"/>
</dbReference>
<evidence type="ECO:0000256" key="1">
    <source>
        <dbReference type="SAM" id="SignalP"/>
    </source>
</evidence>
<dbReference type="Proteomes" id="UP000198406">
    <property type="component" value="Unassembled WGS sequence"/>
</dbReference>
<gene>
    <name evidence="2" type="ORF">FisN_28Lh010</name>
</gene>
<dbReference type="InParanoid" id="A0A1Z5KT68"/>
<protein>
    <recommendedName>
        <fullName evidence="4">STI1 domain-containing protein</fullName>
    </recommendedName>
</protein>
<evidence type="ECO:0000313" key="2">
    <source>
        <dbReference type="EMBL" id="GAX29181.1"/>
    </source>
</evidence>
<reference evidence="2 3" key="1">
    <citation type="journal article" date="2015" name="Plant Cell">
        <title>Oil accumulation by the oleaginous diatom Fistulifera solaris as revealed by the genome and transcriptome.</title>
        <authorList>
            <person name="Tanaka T."/>
            <person name="Maeda Y."/>
            <person name="Veluchamy A."/>
            <person name="Tanaka M."/>
            <person name="Abida H."/>
            <person name="Marechal E."/>
            <person name="Bowler C."/>
            <person name="Muto M."/>
            <person name="Sunaga Y."/>
            <person name="Tanaka M."/>
            <person name="Yoshino T."/>
            <person name="Taniguchi T."/>
            <person name="Fukuda Y."/>
            <person name="Nemoto M."/>
            <person name="Matsumoto M."/>
            <person name="Wong P.S."/>
            <person name="Aburatani S."/>
            <person name="Fujibuchi W."/>
        </authorList>
    </citation>
    <scope>NUCLEOTIDE SEQUENCE [LARGE SCALE GENOMIC DNA]</scope>
    <source>
        <strain evidence="2 3">JPCC DA0580</strain>
    </source>
</reference>
<name>A0A1Z5KT68_FISSO</name>
<keyword evidence="1" id="KW-0732">Signal</keyword>